<reference evidence="1 2" key="1">
    <citation type="submission" date="2018-04" db="EMBL/GenBank/DDBJ databases">
        <title>Genomic Encyclopedia of Archaeal and Bacterial Type Strains, Phase II (KMG-II): from individual species to whole genera.</title>
        <authorList>
            <person name="Goeker M."/>
        </authorList>
    </citation>
    <scope>NUCLEOTIDE SEQUENCE [LARGE SCALE GENOMIC DNA]</scope>
    <source>
        <strain evidence="1 2">DSM 18064</strain>
    </source>
</reference>
<protein>
    <submittedName>
        <fullName evidence="1">Uncharacterized protein</fullName>
    </submittedName>
</protein>
<dbReference type="Proteomes" id="UP000243859">
    <property type="component" value="Unassembled WGS sequence"/>
</dbReference>
<gene>
    <name evidence="1" type="ORF">C8N32_12022</name>
</gene>
<evidence type="ECO:0000313" key="1">
    <source>
        <dbReference type="EMBL" id="PTN00902.1"/>
    </source>
</evidence>
<dbReference type="AlphaFoldDB" id="A0A2T5BPF0"/>
<sequence>MHLPSAGFNRVRFNGFAFASQPGGHPEVARP</sequence>
<accession>A0A2T5BPF0</accession>
<dbReference type="EMBL" id="QAAA01000020">
    <property type="protein sequence ID" value="PTN00902.1"/>
    <property type="molecule type" value="Genomic_DNA"/>
</dbReference>
<keyword evidence="2" id="KW-1185">Reference proteome</keyword>
<name>A0A2T5BPF0_9RHOB</name>
<proteinExistence type="predicted"/>
<organism evidence="1 2">
    <name type="scientific">Rhodovulum imhoffii</name>
    <dbReference type="NCBI Taxonomy" id="365340"/>
    <lineage>
        <taxon>Bacteria</taxon>
        <taxon>Pseudomonadati</taxon>
        <taxon>Pseudomonadota</taxon>
        <taxon>Alphaproteobacteria</taxon>
        <taxon>Rhodobacterales</taxon>
        <taxon>Paracoccaceae</taxon>
        <taxon>Rhodovulum</taxon>
    </lineage>
</organism>
<evidence type="ECO:0000313" key="2">
    <source>
        <dbReference type="Proteomes" id="UP000243859"/>
    </source>
</evidence>
<comment type="caution">
    <text evidence="1">The sequence shown here is derived from an EMBL/GenBank/DDBJ whole genome shotgun (WGS) entry which is preliminary data.</text>
</comment>